<keyword evidence="1 4" id="KW-0489">Methyltransferase</keyword>
<evidence type="ECO:0000256" key="1">
    <source>
        <dbReference type="ARBA" id="ARBA00022603"/>
    </source>
</evidence>
<dbReference type="GO" id="GO:0008168">
    <property type="term" value="F:methyltransferase activity"/>
    <property type="evidence" value="ECO:0007669"/>
    <property type="project" value="UniProtKB-KW"/>
</dbReference>
<dbReference type="GO" id="GO:0032259">
    <property type="term" value="P:methylation"/>
    <property type="evidence" value="ECO:0007669"/>
    <property type="project" value="UniProtKB-KW"/>
</dbReference>
<name>A0A6I1MT18_9CLOT</name>
<dbReference type="InterPro" id="IPR029063">
    <property type="entry name" value="SAM-dependent_MTases_sf"/>
</dbReference>
<evidence type="ECO:0000313" key="5">
    <source>
        <dbReference type="Proteomes" id="UP000430345"/>
    </source>
</evidence>
<evidence type="ECO:0000313" key="4">
    <source>
        <dbReference type="EMBL" id="MPQ44021.1"/>
    </source>
</evidence>
<keyword evidence="2 4" id="KW-0808">Transferase</keyword>
<dbReference type="InterPro" id="IPR041698">
    <property type="entry name" value="Methyltransf_25"/>
</dbReference>
<reference evidence="4 5" key="1">
    <citation type="submission" date="2019-10" db="EMBL/GenBank/DDBJ databases">
        <title>The Genome Sequence of Clostridium tarantellae Isolated from Fish Brain.</title>
        <authorList>
            <person name="Bano L."/>
            <person name="Kiel M."/>
            <person name="Sales G."/>
            <person name="Doxey A.C."/>
            <person name="Mansfield M.J."/>
            <person name="Schiavone M."/>
            <person name="Rossetto O."/>
            <person name="Pirazzini M."/>
            <person name="Dobrindt U."/>
            <person name="Montecucco C."/>
        </authorList>
    </citation>
    <scope>NUCLEOTIDE SEQUENCE [LARGE SCALE GENOMIC DNA]</scope>
    <source>
        <strain evidence="4 5">DSM 3997</strain>
    </source>
</reference>
<feature type="domain" description="Methyltransferase" evidence="3">
    <location>
        <begin position="42"/>
        <end position="130"/>
    </location>
</feature>
<dbReference type="Pfam" id="PF13649">
    <property type="entry name" value="Methyltransf_25"/>
    <property type="match status" value="1"/>
</dbReference>
<evidence type="ECO:0000256" key="2">
    <source>
        <dbReference type="ARBA" id="ARBA00022679"/>
    </source>
</evidence>
<gene>
    <name evidence="4" type="ORF">GBZ86_09635</name>
</gene>
<dbReference type="OrthoDB" id="9804312at2"/>
<proteinExistence type="predicted"/>
<dbReference type="EMBL" id="WHJC01000136">
    <property type="protein sequence ID" value="MPQ44021.1"/>
    <property type="molecule type" value="Genomic_DNA"/>
</dbReference>
<accession>A0A6I1MT18</accession>
<evidence type="ECO:0000259" key="3">
    <source>
        <dbReference type="Pfam" id="PF13649"/>
    </source>
</evidence>
<dbReference type="AlphaFoldDB" id="A0A6I1MT18"/>
<dbReference type="PANTHER" id="PTHR43861">
    <property type="entry name" value="TRANS-ACONITATE 2-METHYLTRANSFERASE-RELATED"/>
    <property type="match status" value="1"/>
</dbReference>
<dbReference type="Proteomes" id="UP000430345">
    <property type="component" value="Unassembled WGS sequence"/>
</dbReference>
<dbReference type="PANTHER" id="PTHR43861:SF1">
    <property type="entry name" value="TRANS-ACONITATE 2-METHYLTRANSFERASE"/>
    <property type="match status" value="1"/>
</dbReference>
<dbReference type="Gene3D" id="3.40.50.150">
    <property type="entry name" value="Vaccinia Virus protein VP39"/>
    <property type="match status" value="1"/>
</dbReference>
<protein>
    <submittedName>
        <fullName evidence="4">Methyltransferase domain-containing protein</fullName>
    </submittedName>
</protein>
<organism evidence="4 5">
    <name type="scientific">Clostridium tarantellae</name>
    <dbReference type="NCBI Taxonomy" id="39493"/>
    <lineage>
        <taxon>Bacteria</taxon>
        <taxon>Bacillati</taxon>
        <taxon>Bacillota</taxon>
        <taxon>Clostridia</taxon>
        <taxon>Eubacteriales</taxon>
        <taxon>Clostridiaceae</taxon>
        <taxon>Clostridium</taxon>
    </lineage>
</organism>
<dbReference type="SUPFAM" id="SSF53335">
    <property type="entry name" value="S-adenosyl-L-methionine-dependent methyltransferases"/>
    <property type="match status" value="1"/>
</dbReference>
<comment type="caution">
    <text evidence="4">The sequence shown here is derived from an EMBL/GenBank/DDBJ whole genome shotgun (WGS) entry which is preliminary data.</text>
</comment>
<dbReference type="RefSeq" id="WP_152890128.1">
    <property type="nucleotide sequence ID" value="NZ_WHJC01000136.1"/>
</dbReference>
<sequence length="199" mass="23370">MKDKTLIYYNENSISYYNLTIKVNLVHIYKKITNQIPKNSYILDLGCGSGRDSLYFKQQGHNVLAIDGSNKMVKLASKLLNENVIEMKFEDFNLNKQFNCIWACASLLHIKRNYLKDFLLKISANLKEDGIIYMSFKYGNLEYTDENNRYFNCYTENTINKLISEISTLKIKEIFKTTDVMPNRFELTWLNIICGKNYI</sequence>
<dbReference type="CDD" id="cd02440">
    <property type="entry name" value="AdoMet_MTases"/>
    <property type="match status" value="1"/>
</dbReference>
<keyword evidence="5" id="KW-1185">Reference proteome</keyword>